<dbReference type="EMBL" id="JAAGAX010000010">
    <property type="protein sequence ID" value="KAF2301410.1"/>
    <property type="molecule type" value="Genomic_DNA"/>
</dbReference>
<keyword evidence="1" id="KW-0479">Metal-binding</keyword>
<dbReference type="SUPFAM" id="SSF57756">
    <property type="entry name" value="Retrovirus zinc finger-like domains"/>
    <property type="match status" value="1"/>
</dbReference>
<dbReference type="Gene3D" id="4.10.60.10">
    <property type="entry name" value="Zinc finger, CCHC-type"/>
    <property type="match status" value="1"/>
</dbReference>
<comment type="caution">
    <text evidence="4">The sequence shown here is derived from an EMBL/GenBank/DDBJ whole genome shotgun (WGS) entry which is preliminary data.</text>
</comment>
<feature type="compositionally biased region" description="Low complexity" evidence="2">
    <location>
        <begin position="142"/>
        <end position="154"/>
    </location>
</feature>
<dbReference type="AlphaFoldDB" id="A0A6A6LJ15"/>
<evidence type="ECO:0000256" key="1">
    <source>
        <dbReference type="PROSITE-ProRule" id="PRU00047"/>
    </source>
</evidence>
<feature type="compositionally biased region" description="Polar residues" evidence="2">
    <location>
        <begin position="120"/>
        <end position="136"/>
    </location>
</feature>
<sequence>MMDDDTSDDEEMDLGHGAYQGQRRASRNFQENYRKDDELKLKIDTPTFNGDLDIEGFLDVNRNKSFLRNAEIPEERNVKLVACQLKGEASKWWDRLKETRWKYRDNKFATEKEKGKPTQGAFSSCGTNVEKSSNKVPTVRGSKSTNSNASKASNPYAKPTAIKCYRCNKIGHHCNECPKRKLVNIVEREPKDEEEEFCGPNGDDVEEI</sequence>
<dbReference type="InterPro" id="IPR001878">
    <property type="entry name" value="Znf_CCHC"/>
</dbReference>
<evidence type="ECO:0000313" key="5">
    <source>
        <dbReference type="Proteomes" id="UP000467840"/>
    </source>
</evidence>
<name>A0A6A6LJ15_HEVBR</name>
<feature type="region of interest" description="Disordered" evidence="2">
    <location>
        <begin position="1"/>
        <end position="31"/>
    </location>
</feature>
<keyword evidence="5" id="KW-1185">Reference proteome</keyword>
<keyword evidence="1" id="KW-0862">Zinc</keyword>
<evidence type="ECO:0000259" key="3">
    <source>
        <dbReference type="PROSITE" id="PS50158"/>
    </source>
</evidence>
<gene>
    <name evidence="4" type="ORF">GH714_023869</name>
</gene>
<dbReference type="GO" id="GO:0008270">
    <property type="term" value="F:zinc ion binding"/>
    <property type="evidence" value="ECO:0007669"/>
    <property type="project" value="UniProtKB-KW"/>
</dbReference>
<evidence type="ECO:0000256" key="2">
    <source>
        <dbReference type="SAM" id="MobiDB-lite"/>
    </source>
</evidence>
<dbReference type="Proteomes" id="UP000467840">
    <property type="component" value="Chromosome 4"/>
</dbReference>
<accession>A0A6A6LJ15</accession>
<reference evidence="4 5" key="1">
    <citation type="journal article" date="2020" name="Mol. Plant">
        <title>The Chromosome-Based Rubber Tree Genome Provides New Insights into Spurge Genome Evolution and Rubber Biosynthesis.</title>
        <authorList>
            <person name="Liu J."/>
            <person name="Shi C."/>
            <person name="Shi C.C."/>
            <person name="Li W."/>
            <person name="Zhang Q.J."/>
            <person name="Zhang Y."/>
            <person name="Li K."/>
            <person name="Lu H.F."/>
            <person name="Shi C."/>
            <person name="Zhu S.T."/>
            <person name="Xiao Z.Y."/>
            <person name="Nan H."/>
            <person name="Yue Y."/>
            <person name="Zhu X.G."/>
            <person name="Wu Y."/>
            <person name="Hong X.N."/>
            <person name="Fan G.Y."/>
            <person name="Tong Y."/>
            <person name="Zhang D."/>
            <person name="Mao C.L."/>
            <person name="Liu Y.L."/>
            <person name="Hao S.J."/>
            <person name="Liu W.Q."/>
            <person name="Lv M.Q."/>
            <person name="Zhang H.B."/>
            <person name="Liu Y."/>
            <person name="Hu-Tang G.R."/>
            <person name="Wang J.P."/>
            <person name="Wang J.H."/>
            <person name="Sun Y.H."/>
            <person name="Ni S.B."/>
            <person name="Chen W.B."/>
            <person name="Zhang X.C."/>
            <person name="Jiao Y.N."/>
            <person name="Eichler E.E."/>
            <person name="Li G.H."/>
            <person name="Liu X."/>
            <person name="Gao L.Z."/>
        </authorList>
    </citation>
    <scope>NUCLEOTIDE SEQUENCE [LARGE SCALE GENOMIC DNA]</scope>
    <source>
        <strain evidence="5">cv. GT1</strain>
        <tissue evidence="4">Leaf</tissue>
    </source>
</reference>
<feature type="region of interest" description="Disordered" evidence="2">
    <location>
        <begin position="112"/>
        <end position="155"/>
    </location>
</feature>
<keyword evidence="1" id="KW-0863">Zinc-finger</keyword>
<proteinExistence type="predicted"/>
<evidence type="ECO:0000313" key="4">
    <source>
        <dbReference type="EMBL" id="KAF2301410.1"/>
    </source>
</evidence>
<dbReference type="PROSITE" id="PS50158">
    <property type="entry name" value="ZF_CCHC"/>
    <property type="match status" value="1"/>
</dbReference>
<protein>
    <recommendedName>
        <fullName evidence="3">CCHC-type domain-containing protein</fullName>
    </recommendedName>
</protein>
<feature type="compositionally biased region" description="Acidic residues" evidence="2">
    <location>
        <begin position="1"/>
        <end position="12"/>
    </location>
</feature>
<organism evidence="4 5">
    <name type="scientific">Hevea brasiliensis</name>
    <name type="common">Para rubber tree</name>
    <name type="synonym">Siphonia brasiliensis</name>
    <dbReference type="NCBI Taxonomy" id="3981"/>
    <lineage>
        <taxon>Eukaryota</taxon>
        <taxon>Viridiplantae</taxon>
        <taxon>Streptophyta</taxon>
        <taxon>Embryophyta</taxon>
        <taxon>Tracheophyta</taxon>
        <taxon>Spermatophyta</taxon>
        <taxon>Magnoliopsida</taxon>
        <taxon>eudicotyledons</taxon>
        <taxon>Gunneridae</taxon>
        <taxon>Pentapetalae</taxon>
        <taxon>rosids</taxon>
        <taxon>fabids</taxon>
        <taxon>Malpighiales</taxon>
        <taxon>Euphorbiaceae</taxon>
        <taxon>Crotonoideae</taxon>
        <taxon>Micrandreae</taxon>
        <taxon>Hevea</taxon>
    </lineage>
</organism>
<dbReference type="InterPro" id="IPR036875">
    <property type="entry name" value="Znf_CCHC_sf"/>
</dbReference>
<dbReference type="GO" id="GO:0003676">
    <property type="term" value="F:nucleic acid binding"/>
    <property type="evidence" value="ECO:0007669"/>
    <property type="project" value="InterPro"/>
</dbReference>
<feature type="domain" description="CCHC-type" evidence="3">
    <location>
        <begin position="163"/>
        <end position="179"/>
    </location>
</feature>